<name>A0A7W4PSM4_9PROT</name>
<sequence length="180" mass="18910">MSDLVVLGFDTLDGATLAREEIWKLENEYLVDVEDAVVVRRTGDGRLHLDQSVHTVALGALDGFWSGMLLGTLVGLVFLNPLAGFAIGAVAGGTAGTVGGALTDFGINDDFIRHVGESLAPGTSELFVLVRKVEPEKVVAHLRALTGHPHIVQTSLSPEAEQKLRLAFTQAGPQGSAGTV</sequence>
<reference evidence="1 2" key="1">
    <citation type="submission" date="2020-04" db="EMBL/GenBank/DDBJ databases">
        <title>Description of novel Gluconacetobacter.</title>
        <authorList>
            <person name="Sombolestani A."/>
        </authorList>
    </citation>
    <scope>NUCLEOTIDE SEQUENCE [LARGE SCALE GENOMIC DNA]</scope>
    <source>
        <strain evidence="1 2">LMG 27800</strain>
    </source>
</reference>
<evidence type="ECO:0000313" key="2">
    <source>
        <dbReference type="Proteomes" id="UP000540556"/>
    </source>
</evidence>
<comment type="caution">
    <text evidence="1">The sequence shown here is derived from an EMBL/GenBank/DDBJ whole genome shotgun (WGS) entry which is preliminary data.</text>
</comment>
<dbReference type="RefSeq" id="WP_182951125.1">
    <property type="nucleotide sequence ID" value="NZ_JABEQK010000019.1"/>
</dbReference>
<proteinExistence type="predicted"/>
<protein>
    <submittedName>
        <fullName evidence="1">DUF1269 domain-containing protein</fullName>
    </submittedName>
</protein>
<gene>
    <name evidence="1" type="ORF">HLH27_16455</name>
</gene>
<accession>A0A7W4PSM4</accession>
<dbReference type="AlphaFoldDB" id="A0A7W4PSM4"/>
<organism evidence="1 2">
    <name type="scientific">Gluconacetobacter takamatsuzukensis</name>
    <dbReference type="NCBI Taxonomy" id="1286190"/>
    <lineage>
        <taxon>Bacteria</taxon>
        <taxon>Pseudomonadati</taxon>
        <taxon>Pseudomonadota</taxon>
        <taxon>Alphaproteobacteria</taxon>
        <taxon>Acetobacterales</taxon>
        <taxon>Acetobacteraceae</taxon>
        <taxon>Gluconacetobacter</taxon>
    </lineage>
</organism>
<dbReference type="InterPro" id="IPR009200">
    <property type="entry name" value="DUF1269_membrane"/>
</dbReference>
<dbReference type="EMBL" id="JABEQK010000019">
    <property type="protein sequence ID" value="MBB2206589.1"/>
    <property type="molecule type" value="Genomic_DNA"/>
</dbReference>
<evidence type="ECO:0000313" key="1">
    <source>
        <dbReference type="EMBL" id="MBB2206589.1"/>
    </source>
</evidence>
<keyword evidence="2" id="KW-1185">Reference proteome</keyword>
<dbReference type="Proteomes" id="UP000540556">
    <property type="component" value="Unassembled WGS sequence"/>
</dbReference>
<dbReference type="Pfam" id="PF06897">
    <property type="entry name" value="DUF1269"/>
    <property type="match status" value="1"/>
</dbReference>